<name>A0A2V3IRF5_9FLOR</name>
<proteinExistence type="predicted"/>
<dbReference type="Proteomes" id="UP000247409">
    <property type="component" value="Unassembled WGS sequence"/>
</dbReference>
<keyword evidence="2" id="KW-1185">Reference proteome</keyword>
<evidence type="ECO:0000313" key="1">
    <source>
        <dbReference type="EMBL" id="PXF43740.1"/>
    </source>
</evidence>
<protein>
    <recommendedName>
        <fullName evidence="3">Reverse transcriptase Ty1/copia-type domain-containing protein</fullName>
    </recommendedName>
</protein>
<dbReference type="AlphaFoldDB" id="A0A2V3IRF5"/>
<dbReference type="EMBL" id="NBIV01000113">
    <property type="protein sequence ID" value="PXF43740.1"/>
    <property type="molecule type" value="Genomic_DNA"/>
</dbReference>
<gene>
    <name evidence="1" type="ORF">BWQ96_06517</name>
</gene>
<evidence type="ECO:0000313" key="2">
    <source>
        <dbReference type="Proteomes" id="UP000247409"/>
    </source>
</evidence>
<reference evidence="1 2" key="1">
    <citation type="journal article" date="2018" name="Mol. Biol. Evol.">
        <title>Analysis of the draft genome of the red seaweed Gracilariopsis chorda provides insights into genome size evolution in Rhodophyta.</title>
        <authorList>
            <person name="Lee J."/>
            <person name="Yang E.C."/>
            <person name="Graf L."/>
            <person name="Yang J.H."/>
            <person name="Qiu H."/>
            <person name="Zel Zion U."/>
            <person name="Chan C.X."/>
            <person name="Stephens T.G."/>
            <person name="Weber A.P.M."/>
            <person name="Boo G.H."/>
            <person name="Boo S.M."/>
            <person name="Kim K.M."/>
            <person name="Shin Y."/>
            <person name="Jung M."/>
            <person name="Lee S.J."/>
            <person name="Yim H.S."/>
            <person name="Lee J.H."/>
            <person name="Bhattacharya D."/>
            <person name="Yoon H.S."/>
        </authorList>
    </citation>
    <scope>NUCLEOTIDE SEQUENCE [LARGE SCALE GENOMIC DNA]</scope>
    <source>
        <strain evidence="1 2">SKKU-2015</strain>
        <tissue evidence="1">Whole body</tissue>
    </source>
</reference>
<organism evidence="1 2">
    <name type="scientific">Gracilariopsis chorda</name>
    <dbReference type="NCBI Taxonomy" id="448386"/>
    <lineage>
        <taxon>Eukaryota</taxon>
        <taxon>Rhodophyta</taxon>
        <taxon>Florideophyceae</taxon>
        <taxon>Rhodymeniophycidae</taxon>
        <taxon>Gracilariales</taxon>
        <taxon>Gracilariaceae</taxon>
        <taxon>Gracilariopsis</taxon>
    </lineage>
</organism>
<evidence type="ECO:0008006" key="3">
    <source>
        <dbReference type="Google" id="ProtNLM"/>
    </source>
</evidence>
<accession>A0A2V3IRF5</accession>
<comment type="caution">
    <text evidence="1">The sequence shown here is derived from an EMBL/GenBank/DDBJ whole genome shotgun (WGS) entry which is preliminary data.</text>
</comment>
<sequence length="91" mass="10507">MFGYEAHQMDIYSSFLNGILPEQNQVYMVPPKGLDIGLKEDEAIVTAWTLRLEEFKQDLVEKMERNSLEHPVPTCQAEECFFIKRTKAGIV</sequence>
<dbReference type="OrthoDB" id="2013098at2759"/>